<organism evidence="1 2">
    <name type="scientific">Eumeta variegata</name>
    <name type="common">Bagworm moth</name>
    <name type="synonym">Eumeta japonica</name>
    <dbReference type="NCBI Taxonomy" id="151549"/>
    <lineage>
        <taxon>Eukaryota</taxon>
        <taxon>Metazoa</taxon>
        <taxon>Ecdysozoa</taxon>
        <taxon>Arthropoda</taxon>
        <taxon>Hexapoda</taxon>
        <taxon>Insecta</taxon>
        <taxon>Pterygota</taxon>
        <taxon>Neoptera</taxon>
        <taxon>Endopterygota</taxon>
        <taxon>Lepidoptera</taxon>
        <taxon>Glossata</taxon>
        <taxon>Ditrysia</taxon>
        <taxon>Tineoidea</taxon>
        <taxon>Psychidae</taxon>
        <taxon>Oiketicinae</taxon>
        <taxon>Eumeta</taxon>
    </lineage>
</organism>
<dbReference type="OrthoDB" id="7487383at2759"/>
<protein>
    <submittedName>
        <fullName evidence="1">Uncharacterized protein</fullName>
    </submittedName>
</protein>
<proteinExistence type="predicted"/>
<sequence>MDLKSIKPLHHLDSDHLLVLITVGPFTDEDQINKFKMVTDWKRVSAAFEEINTPILNAILDDIVSNKDIDSAIGALTNHNGTVVANCQRKVPANITRRSLPVDVRELIRIKNAALHRASAYLTPEYRSRARAL</sequence>
<keyword evidence="2" id="KW-1185">Reference proteome</keyword>
<dbReference type="AlphaFoldDB" id="A0A4C1W5J7"/>
<comment type="caution">
    <text evidence="1">The sequence shown here is derived from an EMBL/GenBank/DDBJ whole genome shotgun (WGS) entry which is preliminary data.</text>
</comment>
<gene>
    <name evidence="1" type="ORF">EVAR_76099_1</name>
</gene>
<evidence type="ECO:0000313" key="1">
    <source>
        <dbReference type="EMBL" id="GBP45792.1"/>
    </source>
</evidence>
<evidence type="ECO:0000313" key="2">
    <source>
        <dbReference type="Proteomes" id="UP000299102"/>
    </source>
</evidence>
<reference evidence="1 2" key="1">
    <citation type="journal article" date="2019" name="Commun. Biol.">
        <title>The bagworm genome reveals a unique fibroin gene that provides high tensile strength.</title>
        <authorList>
            <person name="Kono N."/>
            <person name="Nakamura H."/>
            <person name="Ohtoshi R."/>
            <person name="Tomita M."/>
            <person name="Numata K."/>
            <person name="Arakawa K."/>
        </authorList>
    </citation>
    <scope>NUCLEOTIDE SEQUENCE [LARGE SCALE GENOMIC DNA]</scope>
</reference>
<name>A0A4C1W5J7_EUMVA</name>
<dbReference type="EMBL" id="BGZK01000471">
    <property type="protein sequence ID" value="GBP45792.1"/>
    <property type="molecule type" value="Genomic_DNA"/>
</dbReference>
<accession>A0A4C1W5J7</accession>
<dbReference type="Proteomes" id="UP000299102">
    <property type="component" value="Unassembled WGS sequence"/>
</dbReference>